<evidence type="ECO:0008006" key="10">
    <source>
        <dbReference type="Google" id="ProtNLM"/>
    </source>
</evidence>
<reference evidence="9" key="1">
    <citation type="submission" date="2017-03" db="EMBL/GenBank/DDBJ databases">
        <authorList>
            <person name="Lund M.B."/>
        </authorList>
    </citation>
    <scope>NUCLEOTIDE SEQUENCE [LARGE SCALE GENOMIC DNA]</scope>
</reference>
<dbReference type="InterPro" id="IPR001789">
    <property type="entry name" value="Sig_transdc_resp-reg_receiver"/>
</dbReference>
<evidence type="ECO:0000259" key="6">
    <source>
        <dbReference type="PROSITE" id="PS50043"/>
    </source>
</evidence>
<feature type="domain" description="HTH luxR-type" evidence="6">
    <location>
        <begin position="147"/>
        <end position="218"/>
    </location>
</feature>
<comment type="caution">
    <text evidence="8">The sequence shown here is derived from an EMBL/GenBank/DDBJ whole genome shotgun (WGS) entry which is preliminary data.</text>
</comment>
<dbReference type="EMBL" id="NAEP01000036">
    <property type="protein sequence ID" value="PDQ35250.1"/>
    <property type="molecule type" value="Genomic_DNA"/>
</dbReference>
<gene>
    <name evidence="8" type="ORF">B5766_06470</name>
</gene>
<dbReference type="PROSITE" id="PS50110">
    <property type="entry name" value="RESPONSE_REGULATORY"/>
    <property type="match status" value="1"/>
</dbReference>
<keyword evidence="3" id="KW-0238">DNA-binding</keyword>
<feature type="domain" description="Response regulatory" evidence="7">
    <location>
        <begin position="6"/>
        <end position="130"/>
    </location>
</feature>
<keyword evidence="2" id="KW-0805">Transcription regulation</keyword>
<dbReference type="CDD" id="cd17535">
    <property type="entry name" value="REC_NarL-like"/>
    <property type="match status" value="1"/>
</dbReference>
<dbReference type="PROSITE" id="PS00622">
    <property type="entry name" value="HTH_LUXR_1"/>
    <property type="match status" value="1"/>
</dbReference>
<evidence type="ECO:0000256" key="3">
    <source>
        <dbReference type="ARBA" id="ARBA00023125"/>
    </source>
</evidence>
<dbReference type="Pfam" id="PF00072">
    <property type="entry name" value="Response_reg"/>
    <property type="match status" value="1"/>
</dbReference>
<dbReference type="Pfam" id="PF00196">
    <property type="entry name" value="GerE"/>
    <property type="match status" value="1"/>
</dbReference>
<dbReference type="SUPFAM" id="SSF52172">
    <property type="entry name" value="CheY-like"/>
    <property type="match status" value="1"/>
</dbReference>
<keyword evidence="1 5" id="KW-0597">Phosphoprotein</keyword>
<name>A0A2A6FRE4_9MICO</name>
<evidence type="ECO:0000256" key="2">
    <source>
        <dbReference type="ARBA" id="ARBA00023015"/>
    </source>
</evidence>
<dbReference type="InterPro" id="IPR000792">
    <property type="entry name" value="Tscrpt_reg_LuxR_C"/>
</dbReference>
<dbReference type="GO" id="GO:0003677">
    <property type="term" value="F:DNA binding"/>
    <property type="evidence" value="ECO:0007669"/>
    <property type="project" value="UniProtKB-KW"/>
</dbReference>
<protein>
    <recommendedName>
        <fullName evidence="10">DNA-binding response regulator</fullName>
    </recommendedName>
</protein>
<dbReference type="GO" id="GO:0000160">
    <property type="term" value="P:phosphorelay signal transduction system"/>
    <property type="evidence" value="ECO:0007669"/>
    <property type="project" value="InterPro"/>
</dbReference>
<dbReference type="Gene3D" id="3.40.50.2300">
    <property type="match status" value="1"/>
</dbReference>
<dbReference type="InterPro" id="IPR039420">
    <property type="entry name" value="WalR-like"/>
</dbReference>
<dbReference type="InterPro" id="IPR011006">
    <property type="entry name" value="CheY-like_superfamily"/>
</dbReference>
<dbReference type="PANTHER" id="PTHR43214">
    <property type="entry name" value="TWO-COMPONENT RESPONSE REGULATOR"/>
    <property type="match status" value="1"/>
</dbReference>
<evidence type="ECO:0000259" key="7">
    <source>
        <dbReference type="PROSITE" id="PS50110"/>
    </source>
</evidence>
<dbReference type="InterPro" id="IPR058245">
    <property type="entry name" value="NreC/VraR/RcsB-like_REC"/>
</dbReference>
<evidence type="ECO:0000256" key="1">
    <source>
        <dbReference type="ARBA" id="ARBA00022553"/>
    </source>
</evidence>
<evidence type="ECO:0000313" key="9">
    <source>
        <dbReference type="Proteomes" id="UP000219994"/>
    </source>
</evidence>
<proteinExistence type="predicted"/>
<dbReference type="PRINTS" id="PR00038">
    <property type="entry name" value="HTHLUXR"/>
</dbReference>
<dbReference type="SMART" id="SM00448">
    <property type="entry name" value="REC"/>
    <property type="match status" value="1"/>
</dbReference>
<evidence type="ECO:0000313" key="8">
    <source>
        <dbReference type="EMBL" id="PDQ35250.1"/>
    </source>
</evidence>
<evidence type="ECO:0000256" key="4">
    <source>
        <dbReference type="ARBA" id="ARBA00023163"/>
    </source>
</evidence>
<dbReference type="GO" id="GO:0006355">
    <property type="term" value="P:regulation of DNA-templated transcription"/>
    <property type="evidence" value="ECO:0007669"/>
    <property type="project" value="InterPro"/>
</dbReference>
<dbReference type="AlphaFoldDB" id="A0A2A6FRE4"/>
<accession>A0A2A6FRE4</accession>
<dbReference type="SMART" id="SM00421">
    <property type="entry name" value="HTH_LUXR"/>
    <property type="match status" value="1"/>
</dbReference>
<dbReference type="SUPFAM" id="SSF46894">
    <property type="entry name" value="C-terminal effector domain of the bipartite response regulators"/>
    <property type="match status" value="1"/>
</dbReference>
<sequence length="220" mass="24023">MSTQVRVVIVEDALLVREGLQLVLASAGIEVCAVFATVEELFLKAHSLRVDAVLLDIQMPPSYTDEGLVALETIRARGSRIGVLLLSAYLTVDCITRVRNAGPGTGYLMKDRVAEPGIFARVIQTVASGGCFMDPEALAYLVRRREAEQPLARLSGRERTVLEYMAQGYSNQGIADQLVLGVKTIESHITAILTKLDLPDIPGVHRRVQAVLVRLATDER</sequence>
<keyword evidence="4" id="KW-0804">Transcription</keyword>
<feature type="modified residue" description="4-aspartylphosphate" evidence="5">
    <location>
        <position position="56"/>
    </location>
</feature>
<dbReference type="InterPro" id="IPR016032">
    <property type="entry name" value="Sig_transdc_resp-reg_C-effctor"/>
</dbReference>
<evidence type="ECO:0000256" key="5">
    <source>
        <dbReference type="PROSITE-ProRule" id="PRU00169"/>
    </source>
</evidence>
<dbReference type="PANTHER" id="PTHR43214:SF24">
    <property type="entry name" value="TRANSCRIPTIONAL REGULATORY PROTEIN NARL-RELATED"/>
    <property type="match status" value="1"/>
</dbReference>
<dbReference type="Proteomes" id="UP000219994">
    <property type="component" value="Unassembled WGS sequence"/>
</dbReference>
<dbReference type="PROSITE" id="PS50043">
    <property type="entry name" value="HTH_LUXR_2"/>
    <property type="match status" value="1"/>
</dbReference>
<dbReference type="CDD" id="cd06170">
    <property type="entry name" value="LuxR_C_like"/>
    <property type="match status" value="1"/>
</dbReference>
<organism evidence="8 9">
    <name type="scientific">Candidatus Lumbricidiphila eiseniae</name>
    <dbReference type="NCBI Taxonomy" id="1969409"/>
    <lineage>
        <taxon>Bacteria</taxon>
        <taxon>Bacillati</taxon>
        <taxon>Actinomycetota</taxon>
        <taxon>Actinomycetes</taxon>
        <taxon>Micrococcales</taxon>
        <taxon>Microbacteriaceae</taxon>
        <taxon>Candidatus Lumbricidiphila</taxon>
    </lineage>
</organism>